<evidence type="ECO:0000313" key="3">
    <source>
        <dbReference type="Proteomes" id="UP000657006"/>
    </source>
</evidence>
<dbReference type="AlphaFoldDB" id="A0A926DU55"/>
<dbReference type="GO" id="GO:0003677">
    <property type="term" value="F:DNA binding"/>
    <property type="evidence" value="ECO:0007669"/>
    <property type="project" value="UniProtKB-KW"/>
</dbReference>
<reference evidence="2" key="1">
    <citation type="submission" date="2020-08" db="EMBL/GenBank/DDBJ databases">
        <title>Genome public.</title>
        <authorList>
            <person name="Liu C."/>
            <person name="Sun Q."/>
        </authorList>
    </citation>
    <scope>NUCLEOTIDE SEQUENCE</scope>
    <source>
        <strain evidence="2">NSJ-32</strain>
    </source>
</reference>
<name>A0A926DU55_9FIRM</name>
<dbReference type="EMBL" id="JACRSQ010000013">
    <property type="protein sequence ID" value="MBC8543852.1"/>
    <property type="molecule type" value="Genomic_DNA"/>
</dbReference>
<evidence type="ECO:0000256" key="1">
    <source>
        <dbReference type="ARBA" id="ARBA00023125"/>
    </source>
</evidence>
<protein>
    <submittedName>
        <fullName evidence="2">Uncharacterized protein</fullName>
    </submittedName>
</protein>
<sequence>MEKLDIPIEQNPIYRTNTLNFTKITQEQIRQEVKQAVYLHLKYEKLRTVQREISSLRQFSKYLQDKRSDIQSCKDINRELIEEYLIHKATNGSSGKSNGDDILKLRNVLESIGKLFGYANLEGLFINTNIT</sequence>
<keyword evidence="3" id="KW-1185">Reference proteome</keyword>
<evidence type="ECO:0000313" key="2">
    <source>
        <dbReference type="EMBL" id="MBC8543852.1"/>
    </source>
</evidence>
<comment type="caution">
    <text evidence="2">The sequence shown here is derived from an EMBL/GenBank/DDBJ whole genome shotgun (WGS) entry which is preliminary data.</text>
</comment>
<dbReference type="Proteomes" id="UP000657006">
    <property type="component" value="Unassembled WGS sequence"/>
</dbReference>
<dbReference type="Gene3D" id="1.10.150.130">
    <property type="match status" value="1"/>
</dbReference>
<gene>
    <name evidence="2" type="ORF">H8730_09865</name>
</gene>
<proteinExistence type="predicted"/>
<dbReference type="InterPro" id="IPR010998">
    <property type="entry name" value="Integrase_recombinase_N"/>
</dbReference>
<accession>A0A926DU55</accession>
<dbReference type="RefSeq" id="WP_177716513.1">
    <property type="nucleotide sequence ID" value="NZ_JACRSQ010000013.1"/>
</dbReference>
<organism evidence="2 3">
    <name type="scientific">Bianquea renquensis</name>
    <dbReference type="NCBI Taxonomy" id="2763661"/>
    <lineage>
        <taxon>Bacteria</taxon>
        <taxon>Bacillati</taxon>
        <taxon>Bacillota</taxon>
        <taxon>Clostridia</taxon>
        <taxon>Eubacteriales</taxon>
        <taxon>Bianqueaceae</taxon>
        <taxon>Bianquea</taxon>
    </lineage>
</organism>
<keyword evidence="1" id="KW-0238">DNA-binding</keyword>